<evidence type="ECO:0000313" key="1">
    <source>
        <dbReference type="Proteomes" id="UP000515159"/>
    </source>
</evidence>
<accession>A0A6P8Q710</accession>
<dbReference type="GeneID" id="117356010"/>
<proteinExistence type="predicted"/>
<dbReference type="Proteomes" id="UP000515159">
    <property type="component" value="Chromosome 2"/>
</dbReference>
<dbReference type="AlphaFoldDB" id="A0A6P8Q710"/>
<protein>
    <submittedName>
        <fullName evidence="2">Coiled-coil domain-containing protein 178-like</fullName>
    </submittedName>
</protein>
<reference evidence="2" key="1">
    <citation type="submission" date="2025-08" db="UniProtKB">
        <authorList>
            <consortium name="RefSeq"/>
        </authorList>
    </citation>
    <scope>IDENTIFICATION</scope>
</reference>
<dbReference type="KEGG" id="gsh:117356010"/>
<dbReference type="RefSeq" id="XP_033791140.1">
    <property type="nucleotide sequence ID" value="XM_033935249.1"/>
</dbReference>
<dbReference type="InParanoid" id="A0A6P8Q710"/>
<name>A0A6P8Q710_GEOSA</name>
<dbReference type="PANTHER" id="PTHR35088:SF1">
    <property type="entry name" value="COILED-COIL DOMAIN-CONTAINING PROTEIN 178"/>
    <property type="match status" value="1"/>
</dbReference>
<organism evidence="1 2">
    <name type="scientific">Geotrypetes seraphini</name>
    <name type="common">Gaboon caecilian</name>
    <name type="synonym">Caecilia seraphini</name>
    <dbReference type="NCBI Taxonomy" id="260995"/>
    <lineage>
        <taxon>Eukaryota</taxon>
        <taxon>Metazoa</taxon>
        <taxon>Chordata</taxon>
        <taxon>Craniata</taxon>
        <taxon>Vertebrata</taxon>
        <taxon>Euteleostomi</taxon>
        <taxon>Amphibia</taxon>
        <taxon>Gymnophiona</taxon>
        <taxon>Geotrypetes</taxon>
    </lineage>
</organism>
<sequence length="112" mass="12979">MISQENITKSVKDFQTQYELSISEDPAVPQALIPQENITKAIKDFQTQYELSISDTGRETVLRHPTKRRSCAMVNTPSPCVHKAIHHIEELKVKIEKWIQQHEDETDKHKDV</sequence>
<dbReference type="OrthoDB" id="10010556at2759"/>
<evidence type="ECO:0000313" key="2">
    <source>
        <dbReference type="RefSeq" id="XP_033791140.1"/>
    </source>
</evidence>
<gene>
    <name evidence="2" type="primary">LOC117356010</name>
</gene>
<keyword evidence="1" id="KW-1185">Reference proteome</keyword>
<dbReference type="InterPro" id="IPR038826">
    <property type="entry name" value="CCDC178"/>
</dbReference>
<dbReference type="PANTHER" id="PTHR35088">
    <property type="entry name" value="COILED-COIL DOMAIN-CONTAINING PROTEIN 178"/>
    <property type="match status" value="1"/>
</dbReference>